<comment type="caution">
    <text evidence="2">The sequence shown here is derived from an EMBL/GenBank/DDBJ whole genome shotgun (WGS) entry which is preliminary data.</text>
</comment>
<dbReference type="Pfam" id="PF05488">
    <property type="entry name" value="PAAR_motif"/>
    <property type="match status" value="1"/>
</dbReference>
<feature type="compositionally biased region" description="Pro residues" evidence="1">
    <location>
        <begin position="15"/>
        <end position="24"/>
    </location>
</feature>
<accession>A0ABT6FDY3</accession>
<dbReference type="EMBL" id="JARRAG010000002">
    <property type="protein sequence ID" value="MDG3005795.1"/>
    <property type="molecule type" value="Genomic_DNA"/>
</dbReference>
<keyword evidence="3" id="KW-1185">Reference proteome</keyword>
<feature type="region of interest" description="Disordered" evidence="1">
    <location>
        <begin position="1"/>
        <end position="24"/>
    </location>
</feature>
<name>A0ABT6FDY3_9BACT</name>
<reference evidence="2 3" key="1">
    <citation type="submission" date="2023-03" db="EMBL/GenBank/DDBJ databases">
        <title>Paludisphaera mucosa sp. nov. a novel planctomycete from northern fen.</title>
        <authorList>
            <person name="Ivanova A."/>
        </authorList>
    </citation>
    <scope>NUCLEOTIDE SEQUENCE [LARGE SCALE GENOMIC DNA]</scope>
    <source>
        <strain evidence="2 3">Pla2</strain>
    </source>
</reference>
<proteinExistence type="predicted"/>
<dbReference type="Gene3D" id="2.60.200.60">
    <property type="match status" value="1"/>
</dbReference>
<dbReference type="InterPro" id="IPR008727">
    <property type="entry name" value="PAAR_motif"/>
</dbReference>
<evidence type="ECO:0000313" key="2">
    <source>
        <dbReference type="EMBL" id="MDG3005795.1"/>
    </source>
</evidence>
<dbReference type="Proteomes" id="UP001216907">
    <property type="component" value="Unassembled WGS sequence"/>
</dbReference>
<evidence type="ECO:0000256" key="1">
    <source>
        <dbReference type="SAM" id="MobiDB-lite"/>
    </source>
</evidence>
<evidence type="ECO:0000313" key="3">
    <source>
        <dbReference type="Proteomes" id="UP001216907"/>
    </source>
</evidence>
<protein>
    <submittedName>
        <fullName evidence="2">PAAR domain-containing protein</fullName>
    </submittedName>
</protein>
<organism evidence="2 3">
    <name type="scientific">Paludisphaera mucosa</name>
    <dbReference type="NCBI Taxonomy" id="3030827"/>
    <lineage>
        <taxon>Bacteria</taxon>
        <taxon>Pseudomonadati</taxon>
        <taxon>Planctomycetota</taxon>
        <taxon>Planctomycetia</taxon>
        <taxon>Isosphaerales</taxon>
        <taxon>Isosphaeraceae</taxon>
        <taxon>Paludisphaera</taxon>
    </lineage>
</organism>
<sequence>MPQGPAARMTDPVAHPLPPVLTPGPGSPNVLIGNLPAWRGMPLAAVPGILAAKASSDATVVSAIAASTAAMGTPGAPAAKAAEVAAEQAATAAMTSAMTSAGMGADQHMCSTPLAPTSPVPHSTGMVVTGSMTVQINNLPACRAGDTIIEALGPPNSIAMGMPTVIIGDAMYMSAAGAISAASDAGDPFVEV</sequence>
<dbReference type="RefSeq" id="WP_277862125.1">
    <property type="nucleotide sequence ID" value="NZ_JARRAG010000002.1"/>
</dbReference>
<gene>
    <name evidence="2" type="ORF">PZE19_18565</name>
</gene>